<sequence>MTETTDSPHPGYWTETRRAHAAMLLFATLISSSFTVGGLIAKSIDPVALTFWRFVLAVAIFLAIVLATEKFRLPTPGQLGRFAFIGLLLCIYFVLMFEALRWTDPLSTGAVFTLIPAMTAVFSLIVLGQKTSRRQVVAMLIAGGGAVWVLFRADFQALMRFSVGYGEIVFFAGCIAYAAYPVFVRRLHTGESTAALTLWSLATGAVLLAVYGWRAILGTDWANLSAGVYLGILHLAVVSTAISFFLIKYASLRLPGAKVMAYTFLIPALVAVLEGLIGHGWPGPNVIAGVVVTALALAVIETG</sequence>
<protein>
    <submittedName>
        <fullName evidence="8">DMT family transporter</fullName>
    </submittedName>
</protein>
<evidence type="ECO:0000256" key="4">
    <source>
        <dbReference type="ARBA" id="ARBA00022989"/>
    </source>
</evidence>
<reference evidence="8 9" key="1">
    <citation type="submission" date="2024-02" db="EMBL/GenBank/DDBJ databases">
        <title>Genome analysis and characterization of Microbaculum marinisediminis sp. nov., isolated from marine sediment.</title>
        <authorList>
            <person name="Du Z.-J."/>
            <person name="Ye Y.-Q."/>
            <person name="Zhang Z.-R."/>
            <person name="Yuan S.-M."/>
            <person name="Zhang X.-Y."/>
        </authorList>
    </citation>
    <scope>NUCLEOTIDE SEQUENCE [LARGE SCALE GENOMIC DNA]</scope>
    <source>
        <strain evidence="8 9">SDUM1044001</strain>
    </source>
</reference>
<gene>
    <name evidence="8" type="ORF">V3328_24210</name>
</gene>
<proteinExistence type="inferred from homology"/>
<dbReference type="PANTHER" id="PTHR32322:SF2">
    <property type="entry name" value="EAMA DOMAIN-CONTAINING PROTEIN"/>
    <property type="match status" value="1"/>
</dbReference>
<evidence type="ECO:0000256" key="1">
    <source>
        <dbReference type="ARBA" id="ARBA00004141"/>
    </source>
</evidence>
<evidence type="ECO:0000256" key="5">
    <source>
        <dbReference type="ARBA" id="ARBA00023136"/>
    </source>
</evidence>
<dbReference type="InterPro" id="IPR000620">
    <property type="entry name" value="EamA_dom"/>
</dbReference>
<feature type="transmembrane region" description="Helical" evidence="6">
    <location>
        <begin position="21"/>
        <end position="41"/>
    </location>
</feature>
<dbReference type="Pfam" id="PF00892">
    <property type="entry name" value="EamA"/>
    <property type="match status" value="2"/>
</dbReference>
<evidence type="ECO:0000259" key="7">
    <source>
        <dbReference type="Pfam" id="PF00892"/>
    </source>
</evidence>
<keyword evidence="5 6" id="KW-0472">Membrane</keyword>
<dbReference type="PANTHER" id="PTHR32322">
    <property type="entry name" value="INNER MEMBRANE TRANSPORTER"/>
    <property type="match status" value="1"/>
</dbReference>
<dbReference type="EMBL" id="JAZHOF010000013">
    <property type="protein sequence ID" value="MEJ8574605.1"/>
    <property type="molecule type" value="Genomic_DNA"/>
</dbReference>
<comment type="caution">
    <text evidence="8">The sequence shown here is derived from an EMBL/GenBank/DDBJ whole genome shotgun (WGS) entry which is preliminary data.</text>
</comment>
<accession>A0AAW9S0B2</accession>
<keyword evidence="3 6" id="KW-0812">Transmembrane</keyword>
<feature type="domain" description="EamA" evidence="7">
    <location>
        <begin position="21"/>
        <end position="150"/>
    </location>
</feature>
<evidence type="ECO:0000256" key="6">
    <source>
        <dbReference type="SAM" id="Phobius"/>
    </source>
</evidence>
<evidence type="ECO:0000313" key="9">
    <source>
        <dbReference type="Proteomes" id="UP001378188"/>
    </source>
</evidence>
<dbReference type="AlphaFoldDB" id="A0AAW9S0B2"/>
<feature type="transmembrane region" description="Helical" evidence="6">
    <location>
        <begin position="109"/>
        <end position="128"/>
    </location>
</feature>
<organism evidence="8 9">
    <name type="scientific">Microbaculum marinum</name>
    <dbReference type="NCBI Taxonomy" id="1764581"/>
    <lineage>
        <taxon>Bacteria</taxon>
        <taxon>Pseudomonadati</taxon>
        <taxon>Pseudomonadota</taxon>
        <taxon>Alphaproteobacteria</taxon>
        <taxon>Hyphomicrobiales</taxon>
        <taxon>Tepidamorphaceae</taxon>
        <taxon>Microbaculum</taxon>
    </lineage>
</organism>
<feature type="transmembrane region" description="Helical" evidence="6">
    <location>
        <begin position="196"/>
        <end position="216"/>
    </location>
</feature>
<feature type="transmembrane region" description="Helical" evidence="6">
    <location>
        <begin position="228"/>
        <end position="247"/>
    </location>
</feature>
<evidence type="ECO:0000256" key="2">
    <source>
        <dbReference type="ARBA" id="ARBA00007362"/>
    </source>
</evidence>
<dbReference type="GO" id="GO:0016020">
    <property type="term" value="C:membrane"/>
    <property type="evidence" value="ECO:0007669"/>
    <property type="project" value="UniProtKB-SubCell"/>
</dbReference>
<evidence type="ECO:0000313" key="8">
    <source>
        <dbReference type="EMBL" id="MEJ8574605.1"/>
    </source>
</evidence>
<keyword evidence="9" id="KW-1185">Reference proteome</keyword>
<keyword evidence="4 6" id="KW-1133">Transmembrane helix</keyword>
<comment type="similarity">
    <text evidence="2">Belongs to the EamA transporter family.</text>
</comment>
<feature type="transmembrane region" description="Helical" evidence="6">
    <location>
        <begin position="135"/>
        <end position="151"/>
    </location>
</feature>
<feature type="transmembrane region" description="Helical" evidence="6">
    <location>
        <begin position="163"/>
        <end position="184"/>
    </location>
</feature>
<dbReference type="InterPro" id="IPR037185">
    <property type="entry name" value="EmrE-like"/>
</dbReference>
<dbReference type="InterPro" id="IPR050638">
    <property type="entry name" value="AA-Vitamin_Transporters"/>
</dbReference>
<dbReference type="SUPFAM" id="SSF103481">
    <property type="entry name" value="Multidrug resistance efflux transporter EmrE"/>
    <property type="match status" value="1"/>
</dbReference>
<name>A0AAW9S0B2_9HYPH</name>
<feature type="transmembrane region" description="Helical" evidence="6">
    <location>
        <begin position="79"/>
        <end position="97"/>
    </location>
</feature>
<feature type="transmembrane region" description="Helical" evidence="6">
    <location>
        <begin position="283"/>
        <end position="300"/>
    </location>
</feature>
<comment type="subcellular location">
    <subcellularLocation>
        <location evidence="1">Membrane</location>
        <topology evidence="1">Multi-pass membrane protein</topology>
    </subcellularLocation>
</comment>
<dbReference type="Proteomes" id="UP001378188">
    <property type="component" value="Unassembled WGS sequence"/>
</dbReference>
<feature type="transmembrane region" description="Helical" evidence="6">
    <location>
        <begin position="47"/>
        <end position="67"/>
    </location>
</feature>
<feature type="domain" description="EamA" evidence="7">
    <location>
        <begin position="165"/>
        <end position="300"/>
    </location>
</feature>
<evidence type="ECO:0000256" key="3">
    <source>
        <dbReference type="ARBA" id="ARBA00022692"/>
    </source>
</evidence>
<dbReference type="RefSeq" id="WP_340332308.1">
    <property type="nucleotide sequence ID" value="NZ_JAZHOF010000013.1"/>
</dbReference>
<feature type="transmembrane region" description="Helical" evidence="6">
    <location>
        <begin position="259"/>
        <end position="277"/>
    </location>
</feature>